<name>A0A099ZYU5_CHAVO</name>
<evidence type="ECO:0000256" key="2">
    <source>
        <dbReference type="PROSITE-ProRule" id="PRU00103"/>
    </source>
</evidence>
<protein>
    <submittedName>
        <fullName evidence="3">Serine/threonine-protein phosphatase 2A 65 kDa regulatory subunit A alpha isoform</fullName>
    </submittedName>
</protein>
<dbReference type="PANTHER" id="PTHR10648">
    <property type="entry name" value="SERINE/THREONINE-PROTEIN PHOSPHATASE PP2A 65 KDA REGULATORY SUBUNIT"/>
    <property type="match status" value="1"/>
</dbReference>
<gene>
    <name evidence="3" type="ORF">N301_05870</name>
</gene>
<dbReference type="PANTHER" id="PTHR10648:SF2">
    <property type="entry name" value="SERINE_THREONINE-PROTEIN PHOSPHATASE 2A 65 KDA REGULATORY SUBUNIT A ALPHA ISOFORM"/>
    <property type="match status" value="1"/>
</dbReference>
<dbReference type="AlphaFoldDB" id="A0A099ZYU5"/>
<evidence type="ECO:0000256" key="1">
    <source>
        <dbReference type="ARBA" id="ARBA00022737"/>
    </source>
</evidence>
<dbReference type="InterPro" id="IPR021133">
    <property type="entry name" value="HEAT_type_2"/>
</dbReference>
<sequence>DEVLLALAEQLGTFTALVGGPEFVHCLLPPLESLATVEETVVRDKAVESLRAVSHEHAPPDLEGHFVPLVKRLAGGDWFTSRTSACGLFSVCDTRASSPVKAELRHHPWWPQAVLGGPKLVLVAPRELWWDLVRFGLTPGSSRLVPQHDSVRLLAVEACVSIAQLLPQEELEGLVMPTLRQAAEDKSWRVRYMVADKFTEV</sequence>
<keyword evidence="4" id="KW-1185">Reference proteome</keyword>
<dbReference type="STRING" id="50402.A0A099ZYU5"/>
<accession>A0A099ZYU5</accession>
<dbReference type="InterPro" id="IPR016024">
    <property type="entry name" value="ARM-type_fold"/>
</dbReference>
<keyword evidence="1" id="KW-0677">Repeat</keyword>
<dbReference type="GO" id="GO:0019888">
    <property type="term" value="F:protein phosphatase regulator activity"/>
    <property type="evidence" value="ECO:0007669"/>
    <property type="project" value="TreeGrafter"/>
</dbReference>
<feature type="non-terminal residue" evidence="3">
    <location>
        <position position="201"/>
    </location>
</feature>
<dbReference type="GO" id="GO:0000159">
    <property type="term" value="C:protein phosphatase type 2A complex"/>
    <property type="evidence" value="ECO:0007669"/>
    <property type="project" value="TreeGrafter"/>
</dbReference>
<dbReference type="GO" id="GO:0005829">
    <property type="term" value="C:cytosol"/>
    <property type="evidence" value="ECO:0007669"/>
    <property type="project" value="TreeGrafter"/>
</dbReference>
<dbReference type="InterPro" id="IPR011989">
    <property type="entry name" value="ARM-like"/>
</dbReference>
<dbReference type="Gene3D" id="1.25.10.10">
    <property type="entry name" value="Leucine-rich Repeat Variant"/>
    <property type="match status" value="1"/>
</dbReference>
<evidence type="ECO:0000313" key="3">
    <source>
        <dbReference type="EMBL" id="KGL85960.1"/>
    </source>
</evidence>
<evidence type="ECO:0000313" key="4">
    <source>
        <dbReference type="Proteomes" id="UP000053858"/>
    </source>
</evidence>
<organism evidence="3 4">
    <name type="scientific">Charadrius vociferus</name>
    <name type="common">Killdeer</name>
    <name type="synonym">Aegialitis vocifera</name>
    <dbReference type="NCBI Taxonomy" id="50402"/>
    <lineage>
        <taxon>Eukaryota</taxon>
        <taxon>Metazoa</taxon>
        <taxon>Chordata</taxon>
        <taxon>Craniata</taxon>
        <taxon>Vertebrata</taxon>
        <taxon>Euteleostomi</taxon>
        <taxon>Archelosauria</taxon>
        <taxon>Archosauria</taxon>
        <taxon>Dinosauria</taxon>
        <taxon>Saurischia</taxon>
        <taxon>Theropoda</taxon>
        <taxon>Coelurosauria</taxon>
        <taxon>Aves</taxon>
        <taxon>Neognathae</taxon>
        <taxon>Neoaves</taxon>
        <taxon>Charadriiformes</taxon>
        <taxon>Charadriidae</taxon>
        <taxon>Charadrius</taxon>
    </lineage>
</organism>
<feature type="repeat" description="HEAT" evidence="2">
    <location>
        <begin position="175"/>
        <end position="201"/>
    </location>
</feature>
<dbReference type="GO" id="GO:0005634">
    <property type="term" value="C:nucleus"/>
    <property type="evidence" value="ECO:0007669"/>
    <property type="project" value="TreeGrafter"/>
</dbReference>
<dbReference type="EMBL" id="KL869780">
    <property type="protein sequence ID" value="KGL85960.1"/>
    <property type="molecule type" value="Genomic_DNA"/>
</dbReference>
<dbReference type="PROSITE" id="PS50077">
    <property type="entry name" value="HEAT_REPEAT"/>
    <property type="match status" value="1"/>
</dbReference>
<proteinExistence type="predicted"/>
<dbReference type="InterPro" id="IPR051023">
    <property type="entry name" value="PP2A_Regulatory_Subunit_A"/>
</dbReference>
<reference evidence="4" key="1">
    <citation type="journal article" date="2014" name="Science">
        <title>Comparative genomics reveals insights into avian genome evolution and adaptation.</title>
        <authorList>
            <consortium name="Avian Genome Consortium"/>
            <person name="Zhang G."/>
            <person name="Li C."/>
            <person name="Li Q."/>
            <person name="Li B."/>
            <person name="Larkin D.M."/>
            <person name="Lee C."/>
            <person name="Storz J.F."/>
            <person name="Antunes A."/>
            <person name="Greenwold M.J."/>
            <person name="Meredith R.W."/>
            <person name="Odeen A."/>
            <person name="Cui J."/>
            <person name="Zhou Q."/>
            <person name="Xu L."/>
            <person name="Pan H."/>
            <person name="Wang Z."/>
            <person name="Jin L."/>
            <person name="Zhang P."/>
            <person name="Hu H."/>
            <person name="Yang W."/>
            <person name="Hu J."/>
            <person name="Xiao J."/>
            <person name="Yang Z."/>
            <person name="Liu Y."/>
            <person name="Xie Q."/>
            <person name="Yu H."/>
            <person name="Lian J."/>
            <person name="Wen P."/>
            <person name="Zhang F."/>
            <person name="Li H."/>
            <person name="Zeng Y."/>
            <person name="Xiong Z."/>
            <person name="Liu S."/>
            <person name="Zhou L."/>
            <person name="Huang Z."/>
            <person name="An N."/>
            <person name="Wang J."/>
            <person name="Zheng Q."/>
            <person name="Xiong Y."/>
            <person name="Wang G."/>
            <person name="Wang B."/>
            <person name="Wang J."/>
            <person name="Fan Y."/>
            <person name="da Fonseca R.R."/>
            <person name="Alfaro-Nunez A."/>
            <person name="Schubert M."/>
            <person name="Orlando L."/>
            <person name="Mourier T."/>
            <person name="Howard J.T."/>
            <person name="Ganapathy G."/>
            <person name="Pfenning A."/>
            <person name="Whitney O."/>
            <person name="Rivas M.V."/>
            <person name="Hara E."/>
            <person name="Smith J."/>
            <person name="Farre M."/>
            <person name="Narayan J."/>
            <person name="Slavov G."/>
            <person name="Romanov M.N."/>
            <person name="Borges R."/>
            <person name="Machado J.P."/>
            <person name="Khan I."/>
            <person name="Springer M.S."/>
            <person name="Gatesy J."/>
            <person name="Hoffmann F.G."/>
            <person name="Opazo J.C."/>
            <person name="Hastad O."/>
            <person name="Sawyer R.H."/>
            <person name="Kim H."/>
            <person name="Kim K.W."/>
            <person name="Kim H.J."/>
            <person name="Cho S."/>
            <person name="Li N."/>
            <person name="Huang Y."/>
            <person name="Bruford M.W."/>
            <person name="Zhan X."/>
            <person name="Dixon A."/>
            <person name="Bertelsen M.F."/>
            <person name="Derryberry E."/>
            <person name="Warren W."/>
            <person name="Wilson R.K."/>
            <person name="Li S."/>
            <person name="Ray D.A."/>
            <person name="Green R.E."/>
            <person name="O'Brien S.J."/>
            <person name="Griffin D."/>
            <person name="Johnson W.E."/>
            <person name="Haussler D."/>
            <person name="Ryder O.A."/>
            <person name="Willerslev E."/>
            <person name="Graves G.R."/>
            <person name="Alstrom P."/>
            <person name="Fjeldsa J."/>
            <person name="Mindell D.P."/>
            <person name="Edwards S.V."/>
            <person name="Braun E.L."/>
            <person name="Rahbek C."/>
            <person name="Burt D.W."/>
            <person name="Houde P."/>
            <person name="Zhang Y."/>
            <person name="Yang H."/>
            <person name="Wang J."/>
            <person name="Jarvis E.D."/>
            <person name="Gilbert M.T."/>
            <person name="Wang J."/>
        </authorList>
    </citation>
    <scope>NUCLEOTIDE SEQUENCE [LARGE SCALE GENOMIC DNA]</scope>
</reference>
<dbReference type="Proteomes" id="UP000053858">
    <property type="component" value="Unassembled WGS sequence"/>
</dbReference>
<feature type="non-terminal residue" evidence="3">
    <location>
        <position position="1"/>
    </location>
</feature>
<dbReference type="SUPFAM" id="SSF48371">
    <property type="entry name" value="ARM repeat"/>
    <property type="match status" value="1"/>
</dbReference>